<dbReference type="AlphaFoldDB" id="A0A6A6XMN6"/>
<keyword evidence="3" id="KW-1185">Reference proteome</keyword>
<feature type="region of interest" description="Disordered" evidence="1">
    <location>
        <begin position="69"/>
        <end position="165"/>
    </location>
</feature>
<dbReference type="EMBL" id="MU001821">
    <property type="protein sequence ID" value="KAF2796827.1"/>
    <property type="molecule type" value="Genomic_DNA"/>
</dbReference>
<evidence type="ECO:0000256" key="1">
    <source>
        <dbReference type="SAM" id="MobiDB-lite"/>
    </source>
</evidence>
<organism evidence="2 3">
    <name type="scientific">Melanomma pulvis-pyrius CBS 109.77</name>
    <dbReference type="NCBI Taxonomy" id="1314802"/>
    <lineage>
        <taxon>Eukaryota</taxon>
        <taxon>Fungi</taxon>
        <taxon>Dikarya</taxon>
        <taxon>Ascomycota</taxon>
        <taxon>Pezizomycotina</taxon>
        <taxon>Dothideomycetes</taxon>
        <taxon>Pleosporomycetidae</taxon>
        <taxon>Pleosporales</taxon>
        <taxon>Melanommataceae</taxon>
        <taxon>Melanomma</taxon>
    </lineage>
</organism>
<feature type="region of interest" description="Disordered" evidence="1">
    <location>
        <begin position="15"/>
        <end position="44"/>
    </location>
</feature>
<evidence type="ECO:0000313" key="3">
    <source>
        <dbReference type="Proteomes" id="UP000799757"/>
    </source>
</evidence>
<feature type="compositionally biased region" description="Low complexity" evidence="1">
    <location>
        <begin position="134"/>
        <end position="146"/>
    </location>
</feature>
<reference evidence="2" key="1">
    <citation type="journal article" date="2020" name="Stud. Mycol.">
        <title>101 Dothideomycetes genomes: a test case for predicting lifestyles and emergence of pathogens.</title>
        <authorList>
            <person name="Haridas S."/>
            <person name="Albert R."/>
            <person name="Binder M."/>
            <person name="Bloem J."/>
            <person name="Labutti K."/>
            <person name="Salamov A."/>
            <person name="Andreopoulos B."/>
            <person name="Baker S."/>
            <person name="Barry K."/>
            <person name="Bills G."/>
            <person name="Bluhm B."/>
            <person name="Cannon C."/>
            <person name="Castanera R."/>
            <person name="Culley D."/>
            <person name="Daum C."/>
            <person name="Ezra D."/>
            <person name="Gonzalez J."/>
            <person name="Henrissat B."/>
            <person name="Kuo A."/>
            <person name="Liang C."/>
            <person name="Lipzen A."/>
            <person name="Lutzoni F."/>
            <person name="Magnuson J."/>
            <person name="Mondo S."/>
            <person name="Nolan M."/>
            <person name="Ohm R."/>
            <person name="Pangilinan J."/>
            <person name="Park H.-J."/>
            <person name="Ramirez L."/>
            <person name="Alfaro M."/>
            <person name="Sun H."/>
            <person name="Tritt A."/>
            <person name="Yoshinaga Y."/>
            <person name="Zwiers L.-H."/>
            <person name="Turgeon B."/>
            <person name="Goodwin S."/>
            <person name="Spatafora J."/>
            <person name="Crous P."/>
            <person name="Grigoriev I."/>
        </authorList>
    </citation>
    <scope>NUCLEOTIDE SEQUENCE</scope>
    <source>
        <strain evidence="2">CBS 109.77</strain>
    </source>
</reference>
<gene>
    <name evidence="2" type="ORF">K505DRAFT_334836</name>
</gene>
<dbReference type="Proteomes" id="UP000799757">
    <property type="component" value="Unassembled WGS sequence"/>
</dbReference>
<accession>A0A6A6XMN6</accession>
<protein>
    <submittedName>
        <fullName evidence="2">Uncharacterized protein</fullName>
    </submittedName>
</protein>
<proteinExistence type="predicted"/>
<evidence type="ECO:0000313" key="2">
    <source>
        <dbReference type="EMBL" id="KAF2796827.1"/>
    </source>
</evidence>
<sequence length="386" mass="41962">MPQLEFPLRSCLHTLESSQQSEGPRTRAARCKAQPTREAGAKSDRGSVIRARACLCLCLRRSLRLRWGGRKSTKQPKRNTGPTGMDLPLSARPATRRCASPTPAANHCPNGRDGRRKRSVAGDYARSTQQTFLEGSAAASSGRGETTSGGGAGGRGLLRRRGRGRSPGGRWWVLLCGRPLGRPKYLQYSPPSTYTMSACPETARHAHKTRLAKLPRRPHALLGIHPGPSIRRAMPLSVCPSVSVHQLLPGLRPAKSHTRTIMSIEPGCTHDRASPLLNNLQHQTTCSPPIAAANFHRSSAQPVEPKAKHVEQTAVSCPAPFANCLFGGERHDSPGLRLLGADCKSKQTQTVWLQERREAALHVSSLFRLRLLIARSCPSFLPPAFG</sequence>
<name>A0A6A6XMN6_9PLEO</name>
<feature type="compositionally biased region" description="Gly residues" evidence="1">
    <location>
        <begin position="147"/>
        <end position="156"/>
    </location>
</feature>